<dbReference type="InterPro" id="IPR016064">
    <property type="entry name" value="NAD/diacylglycerol_kinase_sf"/>
</dbReference>
<name>A0A1W1UFC2_9DEIO</name>
<dbReference type="OrthoDB" id="142078at2"/>
<dbReference type="RefSeq" id="WP_084045573.1">
    <property type="nucleotide sequence ID" value="NZ_FWWU01000004.1"/>
</dbReference>
<dbReference type="GO" id="GO:0016301">
    <property type="term" value="F:kinase activity"/>
    <property type="evidence" value="ECO:0007669"/>
    <property type="project" value="UniProtKB-KW"/>
</dbReference>
<dbReference type="InterPro" id="IPR001206">
    <property type="entry name" value="Diacylglycerol_kinase_cat_dom"/>
</dbReference>
<dbReference type="Pfam" id="PF00781">
    <property type="entry name" value="DAGK_cat"/>
    <property type="match status" value="1"/>
</dbReference>
<dbReference type="SUPFAM" id="SSF111331">
    <property type="entry name" value="NAD kinase/diacylglycerol kinase-like"/>
    <property type="match status" value="1"/>
</dbReference>
<evidence type="ECO:0000256" key="4">
    <source>
        <dbReference type="ARBA" id="ARBA00022840"/>
    </source>
</evidence>
<dbReference type="InterPro" id="IPR017438">
    <property type="entry name" value="ATP-NAD_kinase_N"/>
</dbReference>
<proteinExistence type="predicted"/>
<dbReference type="PANTHER" id="PTHR12358:SF54">
    <property type="entry name" value="SPHINGOSINE KINASE RELATED PROTEIN"/>
    <property type="match status" value="1"/>
</dbReference>
<dbReference type="Pfam" id="PF19279">
    <property type="entry name" value="YegS_C"/>
    <property type="match status" value="1"/>
</dbReference>
<dbReference type="STRING" id="695939.SAMN00790413_05334"/>
<reference evidence="6 7" key="1">
    <citation type="submission" date="2017-04" db="EMBL/GenBank/DDBJ databases">
        <authorList>
            <person name="Afonso C.L."/>
            <person name="Miller P.J."/>
            <person name="Scott M.A."/>
            <person name="Spackman E."/>
            <person name="Goraichik I."/>
            <person name="Dimitrov K.M."/>
            <person name="Suarez D.L."/>
            <person name="Swayne D.E."/>
        </authorList>
    </citation>
    <scope>NUCLEOTIDE SEQUENCE [LARGE SCALE GENOMIC DNA]</scope>
    <source>
        <strain evidence="6 7">KR-140</strain>
    </source>
</reference>
<keyword evidence="7" id="KW-1185">Reference proteome</keyword>
<evidence type="ECO:0000313" key="7">
    <source>
        <dbReference type="Proteomes" id="UP000192582"/>
    </source>
</evidence>
<keyword evidence="3 6" id="KW-0418">Kinase</keyword>
<dbReference type="AlphaFoldDB" id="A0A1W1UFC2"/>
<keyword evidence="1" id="KW-0808">Transferase</keyword>
<sequence>MNQETRGAVLIFNPGAGGRRGVTPEALVGALAESGFRAEYRPTACEEDLDRVLEGVTGPVFVAGGDGTLRGVALRLLGRPGAQLAPLPMGTSNNVAATLDLTDRTLDLAHAYRDASTRPLDVGRVTAPWGDDVFLEACGCGAFAELLCAYRPDEPKSPLRAVGALVSTLTSFEPLPLALAVDGEAHPGEPATVLEVMNIRATGNGLRLATNADPGDGLLDVVRVDALNLAEWVASLAALARDEFETLPTVQTLNARQVEISYTGQVFHVDGEVRPAMPGVTGQVRIEVQPGALTLLLPRESVQ</sequence>
<evidence type="ECO:0000256" key="3">
    <source>
        <dbReference type="ARBA" id="ARBA00022777"/>
    </source>
</evidence>
<dbReference type="Gene3D" id="3.40.50.10330">
    <property type="entry name" value="Probable inorganic polyphosphate/atp-NAD kinase, domain 1"/>
    <property type="match status" value="1"/>
</dbReference>
<dbReference type="EMBL" id="FWWU01000004">
    <property type="protein sequence ID" value="SMB79786.1"/>
    <property type="molecule type" value="Genomic_DNA"/>
</dbReference>
<evidence type="ECO:0000313" key="6">
    <source>
        <dbReference type="EMBL" id="SMB79786.1"/>
    </source>
</evidence>
<dbReference type="PANTHER" id="PTHR12358">
    <property type="entry name" value="SPHINGOSINE KINASE"/>
    <property type="match status" value="1"/>
</dbReference>
<dbReference type="Gene3D" id="2.60.200.40">
    <property type="match status" value="1"/>
</dbReference>
<protein>
    <submittedName>
        <fullName evidence="6">Diacylglycerol kinase family enzyme</fullName>
    </submittedName>
</protein>
<feature type="domain" description="DAGKc" evidence="5">
    <location>
        <begin position="3"/>
        <end position="130"/>
    </location>
</feature>
<dbReference type="InterPro" id="IPR045540">
    <property type="entry name" value="YegS/DAGK_C"/>
</dbReference>
<evidence type="ECO:0000259" key="5">
    <source>
        <dbReference type="PROSITE" id="PS50146"/>
    </source>
</evidence>
<keyword evidence="2" id="KW-0547">Nucleotide-binding</keyword>
<keyword evidence="4" id="KW-0067">ATP-binding</keyword>
<evidence type="ECO:0000256" key="1">
    <source>
        <dbReference type="ARBA" id="ARBA00022679"/>
    </source>
</evidence>
<dbReference type="InterPro" id="IPR050187">
    <property type="entry name" value="Lipid_Phosphate_FormReg"/>
</dbReference>
<organism evidence="6 7">
    <name type="scientific">Deinococcus hopiensis KR-140</name>
    <dbReference type="NCBI Taxonomy" id="695939"/>
    <lineage>
        <taxon>Bacteria</taxon>
        <taxon>Thermotogati</taxon>
        <taxon>Deinococcota</taxon>
        <taxon>Deinococci</taxon>
        <taxon>Deinococcales</taxon>
        <taxon>Deinococcaceae</taxon>
        <taxon>Deinococcus</taxon>
    </lineage>
</organism>
<accession>A0A1W1UFC2</accession>
<evidence type="ECO:0000256" key="2">
    <source>
        <dbReference type="ARBA" id="ARBA00022741"/>
    </source>
</evidence>
<dbReference type="GO" id="GO:0005524">
    <property type="term" value="F:ATP binding"/>
    <property type="evidence" value="ECO:0007669"/>
    <property type="project" value="UniProtKB-KW"/>
</dbReference>
<gene>
    <name evidence="6" type="ORF">SAMN00790413_05334</name>
</gene>
<dbReference type="Proteomes" id="UP000192582">
    <property type="component" value="Unassembled WGS sequence"/>
</dbReference>
<dbReference type="PROSITE" id="PS50146">
    <property type="entry name" value="DAGK"/>
    <property type="match status" value="1"/>
</dbReference>